<gene>
    <name evidence="1" type="ORF">BDCG_07395</name>
</gene>
<keyword evidence="2" id="KW-1185">Reference proteome</keyword>
<dbReference type="Proteomes" id="UP000002039">
    <property type="component" value="Unassembled WGS sequence"/>
</dbReference>
<proteinExistence type="predicted"/>
<name>A0ABP2F7N3_AJEDR</name>
<protein>
    <submittedName>
        <fullName evidence="1">Uncharacterized protein</fullName>
    </submittedName>
</protein>
<dbReference type="GeneID" id="69029136"/>
<reference evidence="2" key="1">
    <citation type="journal article" date="2015" name="PLoS Genet.">
        <title>The dynamic genome and transcriptome of the human fungal pathogen Blastomyces and close relative Emmonsia.</title>
        <authorList>
            <person name="Munoz J.F."/>
            <person name="Gauthier G.M."/>
            <person name="Desjardins C.A."/>
            <person name="Gallo J.E."/>
            <person name="Holder J."/>
            <person name="Sullivan T.D."/>
            <person name="Marty A.J."/>
            <person name="Carmen J.C."/>
            <person name="Chen Z."/>
            <person name="Ding L."/>
            <person name="Gujja S."/>
            <person name="Magrini V."/>
            <person name="Misas E."/>
            <person name="Mitreva M."/>
            <person name="Priest M."/>
            <person name="Saif S."/>
            <person name="Whiston E.A."/>
            <person name="Young S."/>
            <person name="Zeng Q."/>
            <person name="Goldman W.E."/>
            <person name="Mardis E.R."/>
            <person name="Taylor J.W."/>
            <person name="McEwen J.G."/>
            <person name="Clay O.K."/>
            <person name="Klein B.S."/>
            <person name="Cuomo C.A."/>
        </authorList>
    </citation>
    <scope>NUCLEOTIDE SEQUENCE [LARGE SCALE GENOMIC DNA]</scope>
    <source>
        <strain evidence="2">ER-3 / ATCC MYA-2586</strain>
    </source>
</reference>
<accession>A0ABP2F7N3</accession>
<sequence>MTGTLIEMLVDRGCLNWDLTLPQALPELAPIMSRGHLKTTIGILGAPRTGIQEDLLTDAAFFEK</sequence>
<organism evidence="1 2">
    <name type="scientific">Ajellomyces dermatitidis (strain ER-3 / ATCC MYA-2586)</name>
    <name type="common">Blastomyces dermatitidis</name>
    <dbReference type="NCBI Taxonomy" id="559297"/>
    <lineage>
        <taxon>Eukaryota</taxon>
        <taxon>Fungi</taxon>
        <taxon>Dikarya</taxon>
        <taxon>Ascomycota</taxon>
        <taxon>Pezizomycotina</taxon>
        <taxon>Eurotiomycetes</taxon>
        <taxon>Eurotiomycetidae</taxon>
        <taxon>Onygenales</taxon>
        <taxon>Ajellomycetaceae</taxon>
        <taxon>Blastomyces</taxon>
    </lineage>
</organism>
<evidence type="ECO:0000313" key="1">
    <source>
        <dbReference type="EMBL" id="EEQ92275.2"/>
    </source>
</evidence>
<dbReference type="EMBL" id="EQ999980">
    <property type="protein sequence ID" value="EEQ92275.2"/>
    <property type="molecule type" value="Genomic_DNA"/>
</dbReference>
<evidence type="ECO:0000313" key="2">
    <source>
        <dbReference type="Proteomes" id="UP000002039"/>
    </source>
</evidence>
<dbReference type="RefSeq" id="XP_045278636.1">
    <property type="nucleotide sequence ID" value="XM_045423189.1"/>
</dbReference>